<sequence length="85" mass="9036">MYCALGGSRAAVGGQPGGARVRRASQGTPAATQRYHKAPGKVPRHSKARLTNIYERGLSKSAPASQSARQLGSYTAARSKKRRNI</sequence>
<evidence type="ECO:0000313" key="2">
    <source>
        <dbReference type="EMBL" id="MPD06744.1"/>
    </source>
</evidence>
<protein>
    <submittedName>
        <fullName evidence="2">Uncharacterized protein</fullName>
    </submittedName>
</protein>
<reference evidence="2 3" key="1">
    <citation type="submission" date="2019-05" db="EMBL/GenBank/DDBJ databases">
        <title>Another draft genome of Portunus trituberculatus and its Hox gene families provides insights of decapod evolution.</title>
        <authorList>
            <person name="Jeong J.-H."/>
            <person name="Song I."/>
            <person name="Kim S."/>
            <person name="Choi T."/>
            <person name="Kim D."/>
            <person name="Ryu S."/>
            <person name="Kim W."/>
        </authorList>
    </citation>
    <scope>NUCLEOTIDE SEQUENCE [LARGE SCALE GENOMIC DNA]</scope>
    <source>
        <tissue evidence="2">Muscle</tissue>
    </source>
</reference>
<evidence type="ECO:0000256" key="1">
    <source>
        <dbReference type="SAM" id="MobiDB-lite"/>
    </source>
</evidence>
<feature type="region of interest" description="Disordered" evidence="1">
    <location>
        <begin position="1"/>
        <end position="44"/>
    </location>
</feature>
<feature type="compositionally biased region" description="Basic residues" evidence="1">
    <location>
        <begin position="34"/>
        <end position="44"/>
    </location>
</feature>
<evidence type="ECO:0000313" key="3">
    <source>
        <dbReference type="Proteomes" id="UP000324222"/>
    </source>
</evidence>
<organism evidence="2 3">
    <name type="scientific">Portunus trituberculatus</name>
    <name type="common">Swimming crab</name>
    <name type="synonym">Neptunus trituberculatus</name>
    <dbReference type="NCBI Taxonomy" id="210409"/>
    <lineage>
        <taxon>Eukaryota</taxon>
        <taxon>Metazoa</taxon>
        <taxon>Ecdysozoa</taxon>
        <taxon>Arthropoda</taxon>
        <taxon>Crustacea</taxon>
        <taxon>Multicrustacea</taxon>
        <taxon>Malacostraca</taxon>
        <taxon>Eumalacostraca</taxon>
        <taxon>Eucarida</taxon>
        <taxon>Decapoda</taxon>
        <taxon>Pleocyemata</taxon>
        <taxon>Brachyura</taxon>
        <taxon>Eubrachyura</taxon>
        <taxon>Portunoidea</taxon>
        <taxon>Portunidae</taxon>
        <taxon>Portuninae</taxon>
        <taxon>Portunus</taxon>
    </lineage>
</organism>
<dbReference type="EMBL" id="VSRR010152789">
    <property type="protein sequence ID" value="MPD06744.1"/>
    <property type="molecule type" value="Genomic_DNA"/>
</dbReference>
<accession>A0A5B7KIN3</accession>
<keyword evidence="3" id="KW-1185">Reference proteome</keyword>
<feature type="region of interest" description="Disordered" evidence="1">
    <location>
        <begin position="56"/>
        <end position="85"/>
    </location>
</feature>
<comment type="caution">
    <text evidence="2">The sequence shown here is derived from an EMBL/GenBank/DDBJ whole genome shotgun (WGS) entry which is preliminary data.</text>
</comment>
<dbReference type="AlphaFoldDB" id="A0A5B7KIN3"/>
<proteinExistence type="predicted"/>
<feature type="compositionally biased region" description="Polar residues" evidence="1">
    <location>
        <begin position="62"/>
        <end position="73"/>
    </location>
</feature>
<gene>
    <name evidence="2" type="ORF">E2C01_102569</name>
</gene>
<dbReference type="Proteomes" id="UP000324222">
    <property type="component" value="Unassembled WGS sequence"/>
</dbReference>
<name>A0A5B7KIN3_PORTR</name>